<name>A0A133VML9_9EURY</name>
<dbReference type="GO" id="GO:0006302">
    <property type="term" value="P:double-strand break repair"/>
    <property type="evidence" value="ECO:0007669"/>
    <property type="project" value="InterPro"/>
</dbReference>
<evidence type="ECO:0000256" key="2">
    <source>
        <dbReference type="SAM" id="Coils"/>
    </source>
</evidence>
<reference evidence="5 6" key="1">
    <citation type="journal article" date="2016" name="Sci. Rep.">
        <title>Metabolic traits of an uncultured archaeal lineage -MSBL1- from brine pools of the Red Sea.</title>
        <authorList>
            <person name="Mwirichia R."/>
            <person name="Alam I."/>
            <person name="Rashid M."/>
            <person name="Vinu M."/>
            <person name="Ba-Alawi W."/>
            <person name="Anthony Kamau A."/>
            <person name="Kamanda Ngugi D."/>
            <person name="Goker M."/>
            <person name="Klenk H.P."/>
            <person name="Bajic V."/>
            <person name="Stingl U."/>
        </authorList>
    </citation>
    <scope>NUCLEOTIDE SEQUENCE [LARGE SCALE GENOMIC DNA]</scope>
    <source>
        <strain evidence="5">SCGC-AAA382A20</strain>
    </source>
</reference>
<feature type="coiled-coil region" evidence="2">
    <location>
        <begin position="347"/>
        <end position="517"/>
    </location>
</feature>
<evidence type="ECO:0000259" key="4">
    <source>
        <dbReference type="Pfam" id="PF13476"/>
    </source>
</evidence>
<dbReference type="SUPFAM" id="SSF52540">
    <property type="entry name" value="P-loop containing nucleoside triphosphate hydrolases"/>
    <property type="match status" value="1"/>
</dbReference>
<evidence type="ECO:0000313" key="5">
    <source>
        <dbReference type="EMBL" id="KXB07692.1"/>
    </source>
</evidence>
<proteinExistence type="predicted"/>
<dbReference type="Proteomes" id="UP000070263">
    <property type="component" value="Unassembled WGS sequence"/>
</dbReference>
<dbReference type="InterPro" id="IPR038729">
    <property type="entry name" value="Rad50/SbcC_AAA"/>
</dbReference>
<comment type="caution">
    <text evidence="5">The sequence shown here is derived from an EMBL/GenBank/DDBJ whole genome shotgun (WGS) entry which is preliminary data.</text>
</comment>
<dbReference type="AlphaFoldDB" id="A0A133VML9"/>
<dbReference type="InterPro" id="IPR027417">
    <property type="entry name" value="P-loop_NTPase"/>
</dbReference>
<gene>
    <name evidence="5" type="ORF">AKJ51_00255</name>
</gene>
<organism evidence="5 6">
    <name type="scientific">candidate division MSBL1 archaeon SCGC-AAA382A20</name>
    <dbReference type="NCBI Taxonomy" id="1698280"/>
    <lineage>
        <taxon>Archaea</taxon>
        <taxon>Methanobacteriati</taxon>
        <taxon>Methanobacteriota</taxon>
        <taxon>candidate division MSBL1</taxon>
    </lineage>
</organism>
<keyword evidence="1 2" id="KW-0175">Coiled coil</keyword>
<dbReference type="Gene3D" id="3.40.50.300">
    <property type="entry name" value="P-loop containing nucleotide triphosphate hydrolases"/>
    <property type="match status" value="2"/>
</dbReference>
<evidence type="ECO:0000256" key="3">
    <source>
        <dbReference type="SAM" id="MobiDB-lite"/>
    </source>
</evidence>
<dbReference type="EMBL" id="LHYE01000002">
    <property type="protein sequence ID" value="KXB07692.1"/>
    <property type="molecule type" value="Genomic_DNA"/>
</dbReference>
<evidence type="ECO:0000313" key="6">
    <source>
        <dbReference type="Proteomes" id="UP000070263"/>
    </source>
</evidence>
<dbReference type="PANTHER" id="PTHR32114">
    <property type="entry name" value="ABC TRANSPORTER ABCH.3"/>
    <property type="match status" value="1"/>
</dbReference>
<dbReference type="Pfam" id="PF13476">
    <property type="entry name" value="AAA_23"/>
    <property type="match status" value="1"/>
</dbReference>
<evidence type="ECO:0000256" key="1">
    <source>
        <dbReference type="ARBA" id="ARBA00023054"/>
    </source>
</evidence>
<keyword evidence="6" id="KW-1185">Reference proteome</keyword>
<protein>
    <recommendedName>
        <fullName evidence="4">Rad50/SbcC-type AAA domain-containing protein</fullName>
    </recommendedName>
</protein>
<dbReference type="GO" id="GO:0016887">
    <property type="term" value="F:ATP hydrolysis activity"/>
    <property type="evidence" value="ECO:0007669"/>
    <property type="project" value="InterPro"/>
</dbReference>
<feature type="region of interest" description="Disordered" evidence="3">
    <location>
        <begin position="197"/>
        <end position="216"/>
    </location>
</feature>
<accession>A0A133VML9</accession>
<dbReference type="PANTHER" id="PTHR32114:SF2">
    <property type="entry name" value="ABC TRANSPORTER ABCH.3"/>
    <property type="match status" value="1"/>
</dbReference>
<sequence>MWIDYIELENYRQWKDARIEFNNPKENNVTVIKGDMGAGKTNLLNAITWCLYQDEKYLDTDYDMLNSIVKRGEMDTGDIATVRVKIQFKSENNRQIIETIKEFKKTGEGEVTEFRPAESNVKVKGEGGMVKGTPSVIRKQIPEALYRYFFFGGEILSRYFRERGTSAENIREAIENIAQISKLEDVYEHTRSLKEEYRRNAGKKDSDVEKKRRKVERKEEKIEGCDEKISDFEEREKELKEKIEELDKKLRGVDAEEIEEKQKKRKNLEKEVDKLEDKLKSAKERKENYIIEHTPLVFSLDQLNETRELIRDKKDTGDIPPNFRKEFIENLLEDGECICGSSLSGDTEEEKERRKKLEEVYERTEEISNISEGLIDLKGNIRSILENISNFEERIEELTSEIEDREKQIKEKNETLKEISSFLSSVNEENVVNWNNRREKLSEKREDVLQEIGEYENEKTRLEKEKKEAEKELRKTEKGKKELEGILEKRDFCLEAEEALEEMKEEIVEEIRSEVEKNTEEQFLQYNWKERVFNGVKIAENYDVSALDRENNDATGVLSGGERKVLGLSFLSSLNVVSGFKVPLVIDSPLTDIEEGEPRLQIARILPEYLEERQVIFLVKRAEYTPDVREKFAGVEKEYVIKFKENTLGSKAWVEEYE</sequence>
<feature type="domain" description="Rad50/SbcC-type AAA" evidence="4">
    <location>
        <begin position="6"/>
        <end position="284"/>
    </location>
</feature>